<evidence type="ECO:0000313" key="2">
    <source>
        <dbReference type="EMBL" id="EQA96841.1"/>
    </source>
</evidence>
<evidence type="ECO:0000256" key="1">
    <source>
        <dbReference type="SAM" id="MobiDB-lite"/>
    </source>
</evidence>
<dbReference type="EMBL" id="ATIB01000088">
    <property type="protein sequence ID" value="EQA96841.1"/>
    <property type="molecule type" value="Genomic_DNA"/>
</dbReference>
<dbReference type="AlphaFoldDB" id="T0G8A3"/>
<dbReference type="Proteomes" id="UP000015524">
    <property type="component" value="Unassembled WGS sequence"/>
</dbReference>
<feature type="region of interest" description="Disordered" evidence="1">
    <location>
        <begin position="1"/>
        <end position="31"/>
    </location>
</feature>
<sequence>MAERGRRSAASLSVVAGSIDGRPSPPSDLTKVQKEVWERTVEGVRYQRRDIDVLHIRGFGGGPLGGASPLTVCRRTFGLAQDIDTSSAGFFANGVRASGVMKLKDSLNAEQREAAARHVRSARSSAPIARPLSCCRSAA</sequence>
<dbReference type="RefSeq" id="WP_021247009.1">
    <property type="nucleotide sequence ID" value="NZ_ATIB01000088.1"/>
</dbReference>
<keyword evidence="3" id="KW-1185">Reference proteome</keyword>
<evidence type="ECO:0000313" key="3">
    <source>
        <dbReference type="Proteomes" id="UP000015524"/>
    </source>
</evidence>
<dbReference type="Pfam" id="PF04860">
    <property type="entry name" value="Phage_portal"/>
    <property type="match status" value="1"/>
</dbReference>
<dbReference type="InterPro" id="IPR006944">
    <property type="entry name" value="Phage/GTA_portal"/>
</dbReference>
<organism evidence="2 3">
    <name type="scientific">Sphingobium baderi LL03</name>
    <dbReference type="NCBI Taxonomy" id="1114964"/>
    <lineage>
        <taxon>Bacteria</taxon>
        <taxon>Pseudomonadati</taxon>
        <taxon>Pseudomonadota</taxon>
        <taxon>Alphaproteobacteria</taxon>
        <taxon>Sphingomonadales</taxon>
        <taxon>Sphingomonadaceae</taxon>
        <taxon>Sphingobium</taxon>
    </lineage>
</organism>
<protein>
    <submittedName>
        <fullName evidence="2">Uncharacterized protein</fullName>
    </submittedName>
</protein>
<gene>
    <name evidence="2" type="ORF">L485_22430</name>
</gene>
<reference evidence="2 3" key="1">
    <citation type="journal article" date="2013" name="Genome Announc.">
        <title>Draft Genome Sequence of a Hexachlorocyclohexane-Degrading Bacterium, Sphingobium baderi Strain LL03T.</title>
        <authorList>
            <person name="Kaur J."/>
            <person name="Verma H."/>
            <person name="Tripathi C."/>
            <person name="Khurana J.P."/>
            <person name="Lal R."/>
        </authorList>
    </citation>
    <scope>NUCLEOTIDE SEQUENCE [LARGE SCALE GENOMIC DNA]</scope>
    <source>
        <strain evidence="2 3">LL03</strain>
    </source>
</reference>
<name>T0G8A3_9SPHN</name>
<proteinExistence type="predicted"/>
<comment type="caution">
    <text evidence="2">The sequence shown here is derived from an EMBL/GenBank/DDBJ whole genome shotgun (WGS) entry which is preliminary data.</text>
</comment>
<accession>T0G8A3</accession>
<dbReference type="OrthoDB" id="9156186at2"/>
<dbReference type="PATRIC" id="fig|1114964.3.peg.4400"/>